<feature type="region of interest" description="Disordered" evidence="2">
    <location>
        <begin position="31"/>
        <end position="84"/>
    </location>
</feature>
<keyword evidence="4" id="KW-1185">Reference proteome</keyword>
<feature type="coiled-coil region" evidence="1">
    <location>
        <begin position="4"/>
        <end position="31"/>
    </location>
</feature>
<accession>A0A485MFJ3</accession>
<feature type="compositionally biased region" description="Acidic residues" evidence="2">
    <location>
        <begin position="218"/>
        <end position="230"/>
    </location>
</feature>
<evidence type="ECO:0000256" key="1">
    <source>
        <dbReference type="SAM" id="Coils"/>
    </source>
</evidence>
<organism evidence="3 4">
    <name type="scientific">Lynx pardinus</name>
    <name type="common">Iberian lynx</name>
    <name type="synonym">Felis pardina</name>
    <dbReference type="NCBI Taxonomy" id="191816"/>
    <lineage>
        <taxon>Eukaryota</taxon>
        <taxon>Metazoa</taxon>
        <taxon>Chordata</taxon>
        <taxon>Craniata</taxon>
        <taxon>Vertebrata</taxon>
        <taxon>Euteleostomi</taxon>
        <taxon>Mammalia</taxon>
        <taxon>Eutheria</taxon>
        <taxon>Laurasiatheria</taxon>
        <taxon>Carnivora</taxon>
        <taxon>Feliformia</taxon>
        <taxon>Felidae</taxon>
        <taxon>Felinae</taxon>
        <taxon>Lynx</taxon>
    </lineage>
</organism>
<proteinExistence type="predicted"/>
<evidence type="ECO:0000313" key="3">
    <source>
        <dbReference type="EMBL" id="VFV18326.1"/>
    </source>
</evidence>
<feature type="compositionally biased region" description="Low complexity" evidence="2">
    <location>
        <begin position="31"/>
        <end position="40"/>
    </location>
</feature>
<gene>
    <name evidence="3" type="ORF">LYPA_23C019517</name>
</gene>
<protein>
    <recommendedName>
        <fullName evidence="5">Coiled-coil domain-containing protein 195</fullName>
    </recommendedName>
</protein>
<dbReference type="AlphaFoldDB" id="A0A485MFJ3"/>
<reference evidence="3 4" key="1">
    <citation type="submission" date="2019-01" db="EMBL/GenBank/DDBJ databases">
        <authorList>
            <person name="Alioto T."/>
            <person name="Alioto T."/>
        </authorList>
    </citation>
    <scope>NUCLEOTIDE SEQUENCE [LARGE SCALE GENOMIC DNA]</scope>
</reference>
<evidence type="ECO:0008006" key="5">
    <source>
        <dbReference type="Google" id="ProtNLM"/>
    </source>
</evidence>
<dbReference type="Proteomes" id="UP000386466">
    <property type="component" value="Unassembled WGS sequence"/>
</dbReference>
<sequence length="284" mass="31718">MDANSQFRRIIQEMRAEISKLKKENQFLRMTLTSSSLRTSGGPCRESGDHREEEVTDPGDLGKTSEKSPATLYSGVSTDAAPAGREHQGNVMIVRRYSISSPVHSFAARDLWKAGERHPKSGVLDARGRVKPLACSSIKKEDKEEEMLAADSLTNSSSNGRAFLEHGFGNVTRKFYYRNSERSLSRGAQLHGARQRKMERSPQVEQKRQEDRRKHDCEENESSEVSEGEEGSQTQHTEPSAQCLDKMKTVSFLLPVDVSSYSKNSSSLKCSQNQTTNQLSTIAE</sequence>
<feature type="compositionally biased region" description="Polar residues" evidence="2">
    <location>
        <begin position="275"/>
        <end position="284"/>
    </location>
</feature>
<name>A0A485MFJ3_LYNPA</name>
<feature type="region of interest" description="Disordered" evidence="2">
    <location>
        <begin position="261"/>
        <end position="284"/>
    </location>
</feature>
<dbReference type="EMBL" id="CAAGRJ010000837">
    <property type="protein sequence ID" value="VFV18326.1"/>
    <property type="molecule type" value="Genomic_DNA"/>
</dbReference>
<feature type="compositionally biased region" description="Low complexity" evidence="2">
    <location>
        <begin position="261"/>
        <end position="274"/>
    </location>
</feature>
<feature type="compositionally biased region" description="Basic and acidic residues" evidence="2">
    <location>
        <begin position="196"/>
        <end position="217"/>
    </location>
</feature>
<evidence type="ECO:0000313" key="4">
    <source>
        <dbReference type="Proteomes" id="UP000386466"/>
    </source>
</evidence>
<keyword evidence="1" id="KW-0175">Coiled coil</keyword>
<evidence type="ECO:0000256" key="2">
    <source>
        <dbReference type="SAM" id="MobiDB-lite"/>
    </source>
</evidence>
<feature type="region of interest" description="Disordered" evidence="2">
    <location>
        <begin position="184"/>
        <end position="243"/>
    </location>
</feature>